<name>A0A376BU91_9NEIS</name>
<feature type="domain" description="HTH Mu-type" evidence="5">
    <location>
        <begin position="25"/>
        <end position="74"/>
    </location>
</feature>
<dbReference type="Gene3D" id="1.10.10.10">
    <property type="entry name" value="Winged helix-like DNA-binding domain superfamily/Winged helix DNA-binding domain"/>
    <property type="match status" value="1"/>
</dbReference>
<dbReference type="EMBL" id="UFSO01000003">
    <property type="protein sequence ID" value="SSY80510.1"/>
    <property type="molecule type" value="Genomic_DNA"/>
</dbReference>
<keyword evidence="3" id="KW-0804">Transcription</keyword>
<evidence type="ECO:0000256" key="3">
    <source>
        <dbReference type="ARBA" id="ARBA00023163"/>
    </source>
</evidence>
<evidence type="ECO:0000313" key="7">
    <source>
        <dbReference type="Proteomes" id="UP000254209"/>
    </source>
</evidence>
<evidence type="ECO:0000259" key="5">
    <source>
        <dbReference type="Pfam" id="PF02316"/>
    </source>
</evidence>
<reference evidence="6 7" key="1">
    <citation type="submission" date="2018-06" db="EMBL/GenBank/DDBJ databases">
        <authorList>
            <consortium name="Pathogen Informatics"/>
            <person name="Doyle S."/>
        </authorList>
    </citation>
    <scope>NUCLEOTIDE SEQUENCE [LARGE SCALE GENOMIC DNA]</scope>
    <source>
        <strain evidence="6 7">NCTC10283</strain>
    </source>
</reference>
<dbReference type="GO" id="GO:0003677">
    <property type="term" value="F:DNA binding"/>
    <property type="evidence" value="ECO:0007669"/>
    <property type="project" value="UniProtKB-KW"/>
</dbReference>
<dbReference type="OrthoDB" id="9788236at2"/>
<feature type="domain" description="Peptidase S24/S26A/S26B/S26C" evidence="4">
    <location>
        <begin position="132"/>
        <end position="239"/>
    </location>
</feature>
<dbReference type="Pfam" id="PF02316">
    <property type="entry name" value="HTH_Tnp_Mu_1"/>
    <property type="match status" value="1"/>
</dbReference>
<dbReference type="InterPro" id="IPR015927">
    <property type="entry name" value="Peptidase_S24_S26A/B/C"/>
</dbReference>
<dbReference type="InterPro" id="IPR036388">
    <property type="entry name" value="WH-like_DNA-bd_sf"/>
</dbReference>
<evidence type="ECO:0000259" key="4">
    <source>
        <dbReference type="Pfam" id="PF00717"/>
    </source>
</evidence>
<protein>
    <submittedName>
        <fullName evidence="6">Peptidase S24-like</fullName>
    </submittedName>
</protein>
<sequence>MVELGAQEITELVEKASELGVQLDLPTTKTGVKKRADSQNWQTRTVKGKGGRAGLKTLYSLPTQVIEELERKGLSHLIEGHTSSTPVPFYSATSISGVPESMQAAVQNYTMWANEQDRSSVVPIRYYRHVYASAGAGEIAWDTSCDVMWFRTSFINYLGCDAAHLFCTRIKGDSMFPTLIDGGTALWRTCTEYAGEGIYILRQFNEIRVKRLVRHNRHSFHIISDNDNKSIYPTETLDLSEYEPHEFELYGKYLWDCGISDHSISESVIIP</sequence>
<dbReference type="InterPro" id="IPR009061">
    <property type="entry name" value="DNA-bd_dom_put_sf"/>
</dbReference>
<gene>
    <name evidence="6" type="ORF">NCTC10283_02069</name>
</gene>
<dbReference type="Gene3D" id="2.10.109.10">
    <property type="entry name" value="Umud Fragment, subunit A"/>
    <property type="match status" value="1"/>
</dbReference>
<evidence type="ECO:0000256" key="1">
    <source>
        <dbReference type="ARBA" id="ARBA00023015"/>
    </source>
</evidence>
<dbReference type="PANTHER" id="PTHR40661">
    <property type="match status" value="1"/>
</dbReference>
<dbReference type="SUPFAM" id="SSF46955">
    <property type="entry name" value="Putative DNA-binding domain"/>
    <property type="match status" value="1"/>
</dbReference>
<dbReference type="InterPro" id="IPR036286">
    <property type="entry name" value="LexA/Signal_pep-like_sf"/>
</dbReference>
<dbReference type="STRING" id="1120980.GCA_000745955_00644"/>
<dbReference type="InterPro" id="IPR039418">
    <property type="entry name" value="LexA-like"/>
</dbReference>
<dbReference type="Pfam" id="PF00717">
    <property type="entry name" value="Peptidase_S24"/>
    <property type="match status" value="1"/>
</dbReference>
<dbReference type="CDD" id="cd06529">
    <property type="entry name" value="S24_LexA-like"/>
    <property type="match status" value="1"/>
</dbReference>
<evidence type="ECO:0000313" key="6">
    <source>
        <dbReference type="EMBL" id="SSY80510.1"/>
    </source>
</evidence>
<dbReference type="RefSeq" id="WP_034291605.1">
    <property type="nucleotide sequence ID" value="NZ_CP091519.2"/>
</dbReference>
<dbReference type="Proteomes" id="UP000254209">
    <property type="component" value="Unassembled WGS sequence"/>
</dbReference>
<dbReference type="InterPro" id="IPR003314">
    <property type="entry name" value="Mu-type_HTH"/>
</dbReference>
<dbReference type="SUPFAM" id="SSF51306">
    <property type="entry name" value="LexA/Signal peptidase"/>
    <property type="match status" value="1"/>
</dbReference>
<dbReference type="AlphaFoldDB" id="A0A376BU91"/>
<keyword evidence="7" id="KW-1185">Reference proteome</keyword>
<proteinExistence type="predicted"/>
<accession>A0A376BU91</accession>
<evidence type="ECO:0000256" key="2">
    <source>
        <dbReference type="ARBA" id="ARBA00023125"/>
    </source>
</evidence>
<organism evidence="6 7">
    <name type="scientific">Alysiella crassa</name>
    <dbReference type="NCBI Taxonomy" id="153491"/>
    <lineage>
        <taxon>Bacteria</taxon>
        <taxon>Pseudomonadati</taxon>
        <taxon>Pseudomonadota</taxon>
        <taxon>Betaproteobacteria</taxon>
        <taxon>Neisseriales</taxon>
        <taxon>Neisseriaceae</taxon>
        <taxon>Alysiella</taxon>
    </lineage>
</organism>
<keyword evidence="2" id="KW-0238">DNA-binding</keyword>
<dbReference type="PANTHER" id="PTHR40661:SF3">
    <property type="entry name" value="FELS-1 PROPHAGE TRANSCRIPTIONAL REGULATOR"/>
    <property type="match status" value="1"/>
</dbReference>
<keyword evidence="1" id="KW-0805">Transcription regulation</keyword>